<feature type="transmembrane region" description="Helical" evidence="1">
    <location>
        <begin position="20"/>
        <end position="47"/>
    </location>
</feature>
<proteinExistence type="predicted"/>
<keyword evidence="1" id="KW-0812">Transmembrane</keyword>
<dbReference type="AlphaFoldDB" id="F9FWK0"/>
<evidence type="ECO:0000313" key="2">
    <source>
        <dbReference type="EMBL" id="EGU78711.1"/>
    </source>
</evidence>
<dbReference type="EMBL" id="AFQF01002759">
    <property type="protein sequence ID" value="EGU78711.1"/>
    <property type="molecule type" value="Genomic_DNA"/>
</dbReference>
<name>F9FWK0_FUSOF</name>
<organism evidence="2">
    <name type="scientific">Fusarium oxysporum (strain Fo5176)</name>
    <name type="common">Fusarium vascular wilt</name>
    <dbReference type="NCBI Taxonomy" id="660025"/>
    <lineage>
        <taxon>Eukaryota</taxon>
        <taxon>Fungi</taxon>
        <taxon>Dikarya</taxon>
        <taxon>Ascomycota</taxon>
        <taxon>Pezizomycotina</taxon>
        <taxon>Sordariomycetes</taxon>
        <taxon>Hypocreomycetidae</taxon>
        <taxon>Hypocreales</taxon>
        <taxon>Nectriaceae</taxon>
        <taxon>Fusarium</taxon>
        <taxon>Fusarium oxysporum species complex</taxon>
    </lineage>
</organism>
<keyword evidence="1" id="KW-0472">Membrane</keyword>
<accession>F9FWK0</accession>
<reference evidence="2" key="1">
    <citation type="journal article" date="2012" name="Mol. Plant Microbe Interact.">
        <title>A highly conserved effector in Fusarium oxysporum is required for full virulence on Arabidopsis.</title>
        <authorList>
            <person name="Thatcher L.F."/>
            <person name="Gardiner D.M."/>
            <person name="Kazan K."/>
            <person name="Manners J."/>
        </authorList>
    </citation>
    <scope>NUCLEOTIDE SEQUENCE [LARGE SCALE GENOMIC DNA]</scope>
    <source>
        <strain evidence="2">Fo5176</strain>
    </source>
</reference>
<keyword evidence="1" id="KW-1133">Transmembrane helix</keyword>
<protein>
    <submittedName>
        <fullName evidence="2">Uncharacterized protein</fullName>
    </submittedName>
</protein>
<sequence length="66" mass="7305">MAEYFFHIETSELSSLSPRVSGWVVLVDGFAFTCIGFAPEFLVTVIVKAKVAARTSHVFPSIWTLP</sequence>
<evidence type="ECO:0000256" key="1">
    <source>
        <dbReference type="SAM" id="Phobius"/>
    </source>
</evidence>
<gene>
    <name evidence="2" type="ORF">FOXB_10782</name>
</gene>
<comment type="caution">
    <text evidence="2">The sequence shown here is derived from an EMBL/GenBank/DDBJ whole genome shotgun (WGS) entry which is preliminary data.</text>
</comment>